<evidence type="ECO:0000313" key="2">
    <source>
        <dbReference type="Proteomes" id="UP001163823"/>
    </source>
</evidence>
<dbReference type="Proteomes" id="UP001163823">
    <property type="component" value="Chromosome 2"/>
</dbReference>
<name>A0AAD7QD35_QUISA</name>
<sequence>MQDVEYGAYRFARGGILDGDKTVKDINSIKENYMSGLHALIQGTQSLSLAYDQVRDMESDYLDTQQRLKDTQFNLGEMEGRAVHAEKREEETKAACCVLKNSFAA</sequence>
<organism evidence="1 2">
    <name type="scientific">Quillaja saponaria</name>
    <name type="common">Soap bark tree</name>
    <dbReference type="NCBI Taxonomy" id="32244"/>
    <lineage>
        <taxon>Eukaryota</taxon>
        <taxon>Viridiplantae</taxon>
        <taxon>Streptophyta</taxon>
        <taxon>Embryophyta</taxon>
        <taxon>Tracheophyta</taxon>
        <taxon>Spermatophyta</taxon>
        <taxon>Magnoliopsida</taxon>
        <taxon>eudicotyledons</taxon>
        <taxon>Gunneridae</taxon>
        <taxon>Pentapetalae</taxon>
        <taxon>rosids</taxon>
        <taxon>fabids</taxon>
        <taxon>Fabales</taxon>
        <taxon>Quillajaceae</taxon>
        <taxon>Quillaja</taxon>
    </lineage>
</organism>
<reference evidence="1" key="1">
    <citation type="journal article" date="2023" name="Science">
        <title>Elucidation of the pathway for biosynthesis of saponin adjuvants from the soapbark tree.</title>
        <authorList>
            <person name="Reed J."/>
            <person name="Orme A."/>
            <person name="El-Demerdash A."/>
            <person name="Owen C."/>
            <person name="Martin L.B.B."/>
            <person name="Misra R.C."/>
            <person name="Kikuchi S."/>
            <person name="Rejzek M."/>
            <person name="Martin A.C."/>
            <person name="Harkess A."/>
            <person name="Leebens-Mack J."/>
            <person name="Louveau T."/>
            <person name="Stephenson M.J."/>
            <person name="Osbourn A."/>
        </authorList>
    </citation>
    <scope>NUCLEOTIDE SEQUENCE</scope>
    <source>
        <strain evidence="1">S10</strain>
    </source>
</reference>
<protein>
    <submittedName>
        <fullName evidence="1">Uncharacterized protein</fullName>
    </submittedName>
</protein>
<dbReference type="KEGG" id="qsa:O6P43_002676"/>
<dbReference type="EMBL" id="JARAOO010000002">
    <property type="protein sequence ID" value="KAJ7979258.1"/>
    <property type="molecule type" value="Genomic_DNA"/>
</dbReference>
<keyword evidence="2" id="KW-1185">Reference proteome</keyword>
<evidence type="ECO:0000313" key="1">
    <source>
        <dbReference type="EMBL" id="KAJ7979258.1"/>
    </source>
</evidence>
<proteinExistence type="predicted"/>
<accession>A0AAD7QD35</accession>
<comment type="caution">
    <text evidence="1">The sequence shown here is derived from an EMBL/GenBank/DDBJ whole genome shotgun (WGS) entry which is preliminary data.</text>
</comment>
<dbReference type="AlphaFoldDB" id="A0AAD7QD35"/>
<gene>
    <name evidence="1" type="ORF">O6P43_002676</name>
</gene>